<dbReference type="RefSeq" id="WP_104484792.1">
    <property type="nucleotide sequence ID" value="NZ_BMYB01000019.1"/>
</dbReference>
<protein>
    <submittedName>
        <fullName evidence="1">Uncharacterized protein</fullName>
    </submittedName>
</protein>
<gene>
    <name evidence="1" type="ORF">UN63_00265</name>
</gene>
<reference evidence="2" key="1">
    <citation type="submission" date="2016-11" db="EMBL/GenBank/DDBJ databases">
        <authorList>
            <person name="Sisinthy S."/>
            <person name="Ara S."/>
            <person name="Gundlapally S.R."/>
        </authorList>
    </citation>
    <scope>NUCLEOTIDE SEQUENCE [LARGE SCALE GENOMIC DNA]</scope>
    <source>
        <strain evidence="2">V1-41</strain>
    </source>
</reference>
<comment type="caution">
    <text evidence="1">The sequence shown here is derived from an EMBL/GenBank/DDBJ whole genome shotgun (WGS) entry which is preliminary data.</text>
</comment>
<accession>A0A2P5TRF0</accession>
<name>A0A2P5TRF0_9GAMM</name>
<dbReference type="Proteomes" id="UP000242231">
    <property type="component" value="Unassembled WGS sequence"/>
</dbReference>
<evidence type="ECO:0000313" key="1">
    <source>
        <dbReference type="EMBL" id="PPL18414.1"/>
    </source>
</evidence>
<organism evidence="1 2">
    <name type="scientific">Oceanisphaera arctica</name>
    <dbReference type="NCBI Taxonomy" id="641510"/>
    <lineage>
        <taxon>Bacteria</taxon>
        <taxon>Pseudomonadati</taxon>
        <taxon>Pseudomonadota</taxon>
        <taxon>Gammaproteobacteria</taxon>
        <taxon>Aeromonadales</taxon>
        <taxon>Aeromonadaceae</taxon>
        <taxon>Oceanisphaera</taxon>
    </lineage>
</organism>
<keyword evidence="2" id="KW-1185">Reference proteome</keyword>
<proteinExistence type="predicted"/>
<dbReference type="EMBL" id="MPZM01000001">
    <property type="protein sequence ID" value="PPL18414.1"/>
    <property type="molecule type" value="Genomic_DNA"/>
</dbReference>
<sequence length="83" mass="9433">MSLLILLLKQLIVNSASPGLPLFKAAKNAGVWLCLKMIPISQREMQEIEHPWTGLSNIYDETLNRHSKVNSIRSRSYVAFTCF</sequence>
<dbReference type="AlphaFoldDB" id="A0A2P5TRF0"/>
<evidence type="ECO:0000313" key="2">
    <source>
        <dbReference type="Proteomes" id="UP000242231"/>
    </source>
</evidence>
<dbReference type="OrthoDB" id="5889367at2"/>